<keyword evidence="4" id="KW-1185">Reference proteome</keyword>
<evidence type="ECO:0000313" key="4">
    <source>
        <dbReference type="Proteomes" id="UP001516023"/>
    </source>
</evidence>
<feature type="chain" id="PRO_5044740937" evidence="2">
    <location>
        <begin position="26"/>
        <end position="280"/>
    </location>
</feature>
<keyword evidence="2" id="KW-0732">Signal</keyword>
<proteinExistence type="predicted"/>
<feature type="compositionally biased region" description="Polar residues" evidence="1">
    <location>
        <begin position="78"/>
        <end position="88"/>
    </location>
</feature>
<evidence type="ECO:0000256" key="2">
    <source>
        <dbReference type="SAM" id="SignalP"/>
    </source>
</evidence>
<evidence type="ECO:0000313" key="3">
    <source>
        <dbReference type="EMBL" id="KAL3801801.1"/>
    </source>
</evidence>
<feature type="signal peptide" evidence="2">
    <location>
        <begin position="1"/>
        <end position="25"/>
    </location>
</feature>
<dbReference type="EMBL" id="JABMIG020000024">
    <property type="protein sequence ID" value="KAL3801801.1"/>
    <property type="molecule type" value="Genomic_DNA"/>
</dbReference>
<protein>
    <submittedName>
        <fullName evidence="3">Uncharacterized protein</fullName>
    </submittedName>
</protein>
<comment type="caution">
    <text evidence="3">The sequence shown here is derived from an EMBL/GenBank/DDBJ whole genome shotgun (WGS) entry which is preliminary data.</text>
</comment>
<accession>A0ABD3QQB2</accession>
<dbReference type="AlphaFoldDB" id="A0ABD3QQB2"/>
<reference evidence="3 4" key="1">
    <citation type="journal article" date="2020" name="G3 (Bethesda)">
        <title>Improved Reference Genome for Cyclotella cryptica CCMP332, a Model for Cell Wall Morphogenesis, Salinity Adaptation, and Lipid Production in Diatoms (Bacillariophyta).</title>
        <authorList>
            <person name="Roberts W.R."/>
            <person name="Downey K.M."/>
            <person name="Ruck E.C."/>
            <person name="Traller J.C."/>
            <person name="Alverson A.J."/>
        </authorList>
    </citation>
    <scope>NUCLEOTIDE SEQUENCE [LARGE SCALE GENOMIC DNA]</scope>
    <source>
        <strain evidence="3 4">CCMP332</strain>
    </source>
</reference>
<gene>
    <name evidence="3" type="ORF">HJC23_001197</name>
</gene>
<feature type="region of interest" description="Disordered" evidence="1">
    <location>
        <begin position="55"/>
        <end position="94"/>
    </location>
</feature>
<organism evidence="3 4">
    <name type="scientific">Cyclotella cryptica</name>
    <dbReference type="NCBI Taxonomy" id="29204"/>
    <lineage>
        <taxon>Eukaryota</taxon>
        <taxon>Sar</taxon>
        <taxon>Stramenopiles</taxon>
        <taxon>Ochrophyta</taxon>
        <taxon>Bacillariophyta</taxon>
        <taxon>Coscinodiscophyceae</taxon>
        <taxon>Thalassiosirophycidae</taxon>
        <taxon>Stephanodiscales</taxon>
        <taxon>Stephanodiscaceae</taxon>
        <taxon>Cyclotella</taxon>
    </lineage>
</organism>
<dbReference type="Proteomes" id="UP001516023">
    <property type="component" value="Unassembled WGS sequence"/>
</dbReference>
<sequence>MINQRGSISTVIITVCLILLSSLIAVQISADITVDSENYECPGDGVAFVTTCSGSGGNQDGSSESGSDGAVRDEKTSHPQNENSVQDTGESRSRYDAIDESDVVNEVLQESSNYQQPQYSNTQSFTEQTKSNDHDECLFCESDDIRATAAQQLQHTIGKLTHTYYDPLPPKAKCAVGAICGFAASRITLGAANRIFRLAGAIWVASEVLHTSGFCDEAKCVPGEFRPWIGILRKALIKQCIRVRVMARKIYNQQRIREIAQRDEMFAGGFASGAFVGFVA</sequence>
<evidence type="ECO:0000256" key="1">
    <source>
        <dbReference type="SAM" id="MobiDB-lite"/>
    </source>
</evidence>
<name>A0ABD3QQB2_9STRA</name>